<name>A0A0B1NYZ5_UNCNE</name>
<accession>A0A0B1NYZ5</accession>
<dbReference type="STRING" id="52586.A0A0B1NYZ5"/>
<keyword evidence="1" id="KW-0812">Transmembrane</keyword>
<evidence type="ECO:0000313" key="2">
    <source>
        <dbReference type="EMBL" id="KHJ31627.1"/>
    </source>
</evidence>
<dbReference type="HOGENOM" id="CLU_1284119_0_0_1"/>
<evidence type="ECO:0000313" key="3">
    <source>
        <dbReference type="Proteomes" id="UP000030854"/>
    </source>
</evidence>
<evidence type="ECO:0000256" key="1">
    <source>
        <dbReference type="SAM" id="Phobius"/>
    </source>
</evidence>
<dbReference type="EMBL" id="JNVN01002719">
    <property type="protein sequence ID" value="KHJ31627.1"/>
    <property type="molecule type" value="Genomic_DNA"/>
</dbReference>
<organism evidence="2 3">
    <name type="scientific">Uncinula necator</name>
    <name type="common">Grape powdery mildew</name>
    <dbReference type="NCBI Taxonomy" id="52586"/>
    <lineage>
        <taxon>Eukaryota</taxon>
        <taxon>Fungi</taxon>
        <taxon>Dikarya</taxon>
        <taxon>Ascomycota</taxon>
        <taxon>Pezizomycotina</taxon>
        <taxon>Leotiomycetes</taxon>
        <taxon>Erysiphales</taxon>
        <taxon>Erysiphaceae</taxon>
        <taxon>Erysiphe</taxon>
    </lineage>
</organism>
<comment type="caution">
    <text evidence="2">The sequence shown here is derived from an EMBL/GenBank/DDBJ whole genome shotgun (WGS) entry which is preliminary data.</text>
</comment>
<keyword evidence="1" id="KW-1133">Transmembrane helix</keyword>
<sequence length="215" mass="24304">MITPTIVPASTERTRKRFSLTSIILGFFPGLVIGGLIIVVVFYIRKFYIKKKREAKGTRSIKHISAPQPINDVRTDFLGIYASKSPAVFRETSPFDKSDAYTQEVSIYKMPSNSSLDLDEVLKTPLPPVPLNIRKQAPSVPPNHLSGTDSNRMNSFMNVSYSFENKPIIQISSARELDHIPQNLEDLQDYQRGNLLLADKLRNPRESYVYKGAPF</sequence>
<keyword evidence="3" id="KW-1185">Reference proteome</keyword>
<proteinExistence type="predicted"/>
<reference evidence="2 3" key="1">
    <citation type="journal article" date="2014" name="BMC Genomics">
        <title>Adaptive genomic structural variation in the grape powdery mildew pathogen, Erysiphe necator.</title>
        <authorList>
            <person name="Jones L."/>
            <person name="Riaz S."/>
            <person name="Morales-Cruz A."/>
            <person name="Amrine K.C."/>
            <person name="McGuire B."/>
            <person name="Gubler W.D."/>
            <person name="Walker M.A."/>
            <person name="Cantu D."/>
        </authorList>
    </citation>
    <scope>NUCLEOTIDE SEQUENCE [LARGE SCALE GENOMIC DNA]</scope>
    <source>
        <strain evidence="3">c</strain>
    </source>
</reference>
<gene>
    <name evidence="2" type="ORF">EV44_g5312</name>
</gene>
<dbReference type="Proteomes" id="UP000030854">
    <property type="component" value="Unassembled WGS sequence"/>
</dbReference>
<feature type="transmembrane region" description="Helical" evidence="1">
    <location>
        <begin position="20"/>
        <end position="44"/>
    </location>
</feature>
<dbReference type="AlphaFoldDB" id="A0A0B1NYZ5"/>
<protein>
    <submittedName>
        <fullName evidence="2">Uncharacterized protein</fullName>
    </submittedName>
</protein>
<keyword evidence="1" id="KW-0472">Membrane</keyword>